<organism evidence="1">
    <name type="scientific">marine sediment metagenome</name>
    <dbReference type="NCBI Taxonomy" id="412755"/>
    <lineage>
        <taxon>unclassified sequences</taxon>
        <taxon>metagenomes</taxon>
        <taxon>ecological metagenomes</taxon>
    </lineage>
</organism>
<dbReference type="EMBL" id="LAZR01002605">
    <property type="protein sequence ID" value="KKN27914.1"/>
    <property type="molecule type" value="Genomic_DNA"/>
</dbReference>
<sequence length="135" mass="15110">MKVTLQIPDGLYDVYLSHADALMGRGRQASVQDLIVSQLDRFQKIAPMDRIVVVDSVSREGLEVLLPGGFLSSGADILGRVRELADLEIGGIRVEFTTRQWEQIKNYATRNRKTVEESARAIVRGMEEQFFDLAG</sequence>
<evidence type="ECO:0000313" key="1">
    <source>
        <dbReference type="EMBL" id="KKN27914.1"/>
    </source>
</evidence>
<dbReference type="AlphaFoldDB" id="A0A0F9PCP9"/>
<comment type="caution">
    <text evidence="1">The sequence shown here is derived from an EMBL/GenBank/DDBJ whole genome shotgun (WGS) entry which is preliminary data.</text>
</comment>
<gene>
    <name evidence="1" type="ORF">LCGC14_0859690</name>
</gene>
<reference evidence="1" key="1">
    <citation type="journal article" date="2015" name="Nature">
        <title>Complex archaea that bridge the gap between prokaryotes and eukaryotes.</title>
        <authorList>
            <person name="Spang A."/>
            <person name="Saw J.H."/>
            <person name="Jorgensen S.L."/>
            <person name="Zaremba-Niedzwiedzka K."/>
            <person name="Martijn J."/>
            <person name="Lind A.E."/>
            <person name="van Eijk R."/>
            <person name="Schleper C."/>
            <person name="Guy L."/>
            <person name="Ettema T.J."/>
        </authorList>
    </citation>
    <scope>NUCLEOTIDE SEQUENCE</scope>
</reference>
<proteinExistence type="predicted"/>
<accession>A0A0F9PCP9</accession>
<name>A0A0F9PCP9_9ZZZZ</name>
<protein>
    <submittedName>
        <fullName evidence="1">Uncharacterized protein</fullName>
    </submittedName>
</protein>